<feature type="domain" description="4Fe-4S ferredoxin-type" evidence="8">
    <location>
        <begin position="247"/>
        <end position="275"/>
    </location>
</feature>
<evidence type="ECO:0000256" key="4">
    <source>
        <dbReference type="ARBA" id="ARBA00022982"/>
    </source>
</evidence>
<comment type="caution">
    <text evidence="9">The sequence shown here is derived from an EMBL/GenBank/DDBJ whole genome shotgun (WGS) entry which is preliminary data.</text>
</comment>
<dbReference type="InterPro" id="IPR017900">
    <property type="entry name" value="4Fe4S_Fe_S_CS"/>
</dbReference>
<feature type="transmembrane region" description="Helical" evidence="7">
    <location>
        <begin position="324"/>
        <end position="345"/>
    </location>
</feature>
<feature type="transmembrane region" description="Helical" evidence="7">
    <location>
        <begin position="156"/>
        <end position="175"/>
    </location>
</feature>
<dbReference type="InterPro" id="IPR014116">
    <property type="entry name" value="Cyt_c_oxidase_cbb3_FixG"/>
</dbReference>
<sequence>MKSPTLESLSSIRADGSHRTIHPADVRGRFTAWRRGSALLLLGIYISLPWIPINGYPAVFLDVQERRFHFMGLTLATQDLWVGFFLITGLAFSLFYVTALFGRVWCGWTCPYTVFLEHVYRRIERWIDGDATARRKLDAAPWSFSKAIRRGLKHTIFLFVSAVIAHIFLSYYVSLKTLYQMMLGPPSQHLMAFGIMLFLTGGLYFAFSWFREQFCVILCPYGRLQSALTDDHSVVIGYDKRRGEPRGKVGSTSGACVDCRRCVQVCPTGIDIRNGLQLDCIGCAACVDACDDIMLKLKRPTGLVRYDSHVGLHGGRTRFIRPRIILYTGLLLLGIGAFAFSALQLSPVRASVVRMVGAPFYVADGTLRNQFLVRVINKRNSPSTYRLELTGDFPAQLSISGLNETLNLDPLGEEQKTLVLSLPEAAFNQPFKLQVKVIDAVRGDAVTTRVMEFLGPDTRLKTNAPLNPKDYIQ</sequence>
<dbReference type="InterPro" id="IPR032879">
    <property type="entry name" value="FixG_C"/>
</dbReference>
<feature type="transmembrane region" description="Helical" evidence="7">
    <location>
        <begin position="187"/>
        <end position="207"/>
    </location>
</feature>
<dbReference type="NCBIfam" id="TIGR02745">
    <property type="entry name" value="ccoG_rdxA_fixG"/>
    <property type="match status" value="1"/>
</dbReference>
<keyword evidence="7" id="KW-0472">Membrane</keyword>
<dbReference type="RefSeq" id="WP_133795327.1">
    <property type="nucleotide sequence ID" value="NZ_SOCA01000003.1"/>
</dbReference>
<dbReference type="Gene3D" id="2.60.40.10">
    <property type="entry name" value="Immunoglobulins"/>
    <property type="match status" value="1"/>
</dbReference>
<dbReference type="EMBL" id="SOCA01000003">
    <property type="protein sequence ID" value="TDU71147.1"/>
    <property type="molecule type" value="Genomic_DNA"/>
</dbReference>
<keyword evidence="7" id="KW-0812">Transmembrane</keyword>
<organism evidence="9 10">
    <name type="scientific">Prosthecobacter fusiformis</name>
    <dbReference type="NCBI Taxonomy" id="48464"/>
    <lineage>
        <taxon>Bacteria</taxon>
        <taxon>Pseudomonadati</taxon>
        <taxon>Verrucomicrobiota</taxon>
        <taxon>Verrucomicrobiia</taxon>
        <taxon>Verrucomicrobiales</taxon>
        <taxon>Verrucomicrobiaceae</taxon>
        <taxon>Prosthecobacter</taxon>
    </lineage>
</organism>
<evidence type="ECO:0000313" key="10">
    <source>
        <dbReference type="Proteomes" id="UP000295662"/>
    </source>
</evidence>
<dbReference type="Pfam" id="PF13746">
    <property type="entry name" value="Fer4_18"/>
    <property type="match status" value="1"/>
</dbReference>
<dbReference type="GO" id="GO:0046872">
    <property type="term" value="F:metal ion binding"/>
    <property type="evidence" value="ECO:0007669"/>
    <property type="project" value="UniProtKB-KW"/>
</dbReference>
<evidence type="ECO:0000256" key="1">
    <source>
        <dbReference type="ARBA" id="ARBA00022448"/>
    </source>
</evidence>
<feature type="transmembrane region" description="Helical" evidence="7">
    <location>
        <begin position="39"/>
        <end position="60"/>
    </location>
</feature>
<keyword evidence="6" id="KW-0411">Iron-sulfur</keyword>
<keyword evidence="2" id="KW-0004">4Fe-4S</keyword>
<dbReference type="InterPro" id="IPR013783">
    <property type="entry name" value="Ig-like_fold"/>
</dbReference>
<dbReference type="SUPFAM" id="SSF54862">
    <property type="entry name" value="4Fe-4S ferredoxins"/>
    <property type="match status" value="1"/>
</dbReference>
<dbReference type="PROSITE" id="PS00198">
    <property type="entry name" value="4FE4S_FER_1"/>
    <property type="match status" value="1"/>
</dbReference>
<evidence type="ECO:0000256" key="6">
    <source>
        <dbReference type="ARBA" id="ARBA00023014"/>
    </source>
</evidence>
<evidence type="ECO:0000256" key="7">
    <source>
        <dbReference type="SAM" id="Phobius"/>
    </source>
</evidence>
<keyword evidence="5" id="KW-0408">Iron</keyword>
<keyword evidence="4" id="KW-0249">Electron transport</keyword>
<dbReference type="OrthoDB" id="9811700at2"/>
<keyword evidence="3" id="KW-0479">Metal-binding</keyword>
<evidence type="ECO:0000259" key="8">
    <source>
        <dbReference type="PROSITE" id="PS51379"/>
    </source>
</evidence>
<accession>A0A4R7S2B6</accession>
<name>A0A4R7S2B6_9BACT</name>
<dbReference type="PANTHER" id="PTHR30176:SF3">
    <property type="entry name" value="FERREDOXIN-TYPE PROTEIN NAPH"/>
    <property type="match status" value="1"/>
</dbReference>
<dbReference type="Pfam" id="PF11614">
    <property type="entry name" value="FixG_C"/>
    <property type="match status" value="1"/>
</dbReference>
<dbReference type="AlphaFoldDB" id="A0A4R7S2B6"/>
<dbReference type="GO" id="GO:0051539">
    <property type="term" value="F:4 iron, 4 sulfur cluster binding"/>
    <property type="evidence" value="ECO:0007669"/>
    <property type="project" value="UniProtKB-KW"/>
</dbReference>
<dbReference type="PANTHER" id="PTHR30176">
    <property type="entry name" value="FERREDOXIN-TYPE PROTEIN NAPH"/>
    <property type="match status" value="1"/>
</dbReference>
<proteinExistence type="predicted"/>
<protein>
    <submittedName>
        <fullName evidence="9">Cytochrome c oxidase accessory protein FixG</fullName>
    </submittedName>
</protein>
<gene>
    <name evidence="9" type="ORF">EI77_02266</name>
</gene>
<dbReference type="PROSITE" id="PS51379">
    <property type="entry name" value="4FE4S_FER_2"/>
    <property type="match status" value="1"/>
</dbReference>
<dbReference type="Pfam" id="PF12801">
    <property type="entry name" value="Fer4_5"/>
    <property type="match status" value="1"/>
</dbReference>
<evidence type="ECO:0000313" key="9">
    <source>
        <dbReference type="EMBL" id="TDU71147.1"/>
    </source>
</evidence>
<keyword evidence="1" id="KW-0813">Transport</keyword>
<feature type="transmembrane region" description="Helical" evidence="7">
    <location>
        <begin position="80"/>
        <end position="101"/>
    </location>
</feature>
<evidence type="ECO:0000256" key="5">
    <source>
        <dbReference type="ARBA" id="ARBA00023004"/>
    </source>
</evidence>
<keyword evidence="10" id="KW-1185">Reference proteome</keyword>
<dbReference type="InterPro" id="IPR017896">
    <property type="entry name" value="4Fe4S_Fe-S-bd"/>
</dbReference>
<dbReference type="GO" id="GO:0005886">
    <property type="term" value="C:plasma membrane"/>
    <property type="evidence" value="ECO:0007669"/>
    <property type="project" value="TreeGrafter"/>
</dbReference>
<dbReference type="InterPro" id="IPR051684">
    <property type="entry name" value="Electron_Trans/Redox"/>
</dbReference>
<evidence type="ECO:0000256" key="2">
    <source>
        <dbReference type="ARBA" id="ARBA00022485"/>
    </source>
</evidence>
<dbReference type="Proteomes" id="UP000295662">
    <property type="component" value="Unassembled WGS sequence"/>
</dbReference>
<evidence type="ECO:0000256" key="3">
    <source>
        <dbReference type="ARBA" id="ARBA00022723"/>
    </source>
</evidence>
<keyword evidence="7" id="KW-1133">Transmembrane helix</keyword>
<reference evidence="9 10" key="1">
    <citation type="submission" date="2019-03" db="EMBL/GenBank/DDBJ databases">
        <title>Genomic Encyclopedia of Archaeal and Bacterial Type Strains, Phase II (KMG-II): from individual species to whole genera.</title>
        <authorList>
            <person name="Goeker M."/>
        </authorList>
    </citation>
    <scope>NUCLEOTIDE SEQUENCE [LARGE SCALE GENOMIC DNA]</scope>
    <source>
        <strain evidence="9 10">ATCC 25309</strain>
    </source>
</reference>